<dbReference type="EMBL" id="LAZR01015192">
    <property type="protein sequence ID" value="KKM14252.1"/>
    <property type="molecule type" value="Genomic_DNA"/>
</dbReference>
<gene>
    <name evidence="2" type="ORF">LCGC14_1708000</name>
</gene>
<organism evidence="2">
    <name type="scientific">marine sediment metagenome</name>
    <dbReference type="NCBI Taxonomy" id="412755"/>
    <lineage>
        <taxon>unclassified sequences</taxon>
        <taxon>metagenomes</taxon>
        <taxon>ecological metagenomes</taxon>
    </lineage>
</organism>
<comment type="caution">
    <text evidence="2">The sequence shown here is derived from an EMBL/GenBank/DDBJ whole genome shotgun (WGS) entry which is preliminary data.</text>
</comment>
<protein>
    <submittedName>
        <fullName evidence="2">Uncharacterized protein</fullName>
    </submittedName>
</protein>
<feature type="compositionally biased region" description="Low complexity" evidence="1">
    <location>
        <begin position="186"/>
        <end position="197"/>
    </location>
</feature>
<name>A0A0F9HGH4_9ZZZZ</name>
<evidence type="ECO:0000256" key="1">
    <source>
        <dbReference type="SAM" id="MobiDB-lite"/>
    </source>
</evidence>
<accession>A0A0F9HGH4</accession>
<sequence length="259" mass="26326">MPDGSSHHFDKLQDPQGNLSDDNMNSLDAGGNVHPVRGQLLVNVEPAIFGSSALITEIFAGATDQPITPSITNFVFLLPGGPPTLVIAAAFPGGEHCPLAEVDADTVQAVAFRDRRPKLSSLVGGGPPSGPAAGDLAGTYPNPDIAAGVISNADVNVAAAIAESKLALNNPTHSAANDPTADEKAALAGTSGAPAAGNPYVTDGDARNSDARTPTGHAADHQNGVLDGRLRDLLRPYLMGDVHDGDGGGERQEDPFHGG</sequence>
<proteinExistence type="predicted"/>
<feature type="compositionally biased region" description="Basic and acidic residues" evidence="1">
    <location>
        <begin position="1"/>
        <end position="13"/>
    </location>
</feature>
<reference evidence="2" key="1">
    <citation type="journal article" date="2015" name="Nature">
        <title>Complex archaea that bridge the gap between prokaryotes and eukaryotes.</title>
        <authorList>
            <person name="Spang A."/>
            <person name="Saw J.H."/>
            <person name="Jorgensen S.L."/>
            <person name="Zaremba-Niedzwiedzka K."/>
            <person name="Martijn J."/>
            <person name="Lind A.E."/>
            <person name="van Eijk R."/>
            <person name="Schleper C."/>
            <person name="Guy L."/>
            <person name="Ettema T.J."/>
        </authorList>
    </citation>
    <scope>NUCLEOTIDE SEQUENCE</scope>
</reference>
<feature type="region of interest" description="Disordered" evidence="1">
    <location>
        <begin position="1"/>
        <end position="31"/>
    </location>
</feature>
<feature type="non-terminal residue" evidence="2">
    <location>
        <position position="259"/>
    </location>
</feature>
<evidence type="ECO:0000313" key="2">
    <source>
        <dbReference type="EMBL" id="KKM14252.1"/>
    </source>
</evidence>
<feature type="region of interest" description="Disordered" evidence="1">
    <location>
        <begin position="172"/>
        <end position="224"/>
    </location>
</feature>
<dbReference type="AlphaFoldDB" id="A0A0F9HGH4"/>
<feature type="compositionally biased region" description="Polar residues" evidence="1">
    <location>
        <begin position="15"/>
        <end position="26"/>
    </location>
</feature>